<evidence type="ECO:0000313" key="4">
    <source>
        <dbReference type="EMBL" id="CAD9104090.1"/>
    </source>
</evidence>
<keyword evidence="1" id="KW-0694">RNA-binding</keyword>
<dbReference type="InterPro" id="IPR012677">
    <property type="entry name" value="Nucleotide-bd_a/b_plait_sf"/>
</dbReference>
<dbReference type="Gene3D" id="2.20.70.10">
    <property type="match status" value="1"/>
</dbReference>
<proteinExistence type="predicted"/>
<dbReference type="PROSITE" id="PS01159">
    <property type="entry name" value="WW_DOMAIN_1"/>
    <property type="match status" value="1"/>
</dbReference>
<evidence type="ECO:0000259" key="3">
    <source>
        <dbReference type="PROSITE" id="PS50102"/>
    </source>
</evidence>
<reference evidence="4" key="1">
    <citation type="submission" date="2021-01" db="EMBL/GenBank/DDBJ databases">
        <authorList>
            <person name="Corre E."/>
            <person name="Pelletier E."/>
            <person name="Niang G."/>
            <person name="Scheremetjew M."/>
            <person name="Finn R."/>
            <person name="Kale V."/>
            <person name="Holt S."/>
            <person name="Cochrane G."/>
            <person name="Meng A."/>
            <person name="Brown T."/>
            <person name="Cohen L."/>
        </authorList>
    </citation>
    <scope>NUCLEOTIDE SEQUENCE</scope>
    <source>
        <strain evidence="4">OF101</strain>
    </source>
</reference>
<dbReference type="InterPro" id="IPR001202">
    <property type="entry name" value="WW_dom"/>
</dbReference>
<feature type="domain" description="RRM" evidence="3">
    <location>
        <begin position="7"/>
        <end position="86"/>
    </location>
</feature>
<name>A0A7S1LGZ5_ALECA</name>
<dbReference type="Gene3D" id="3.30.70.330">
    <property type="match status" value="3"/>
</dbReference>
<dbReference type="InterPro" id="IPR036020">
    <property type="entry name" value="WW_dom_sf"/>
</dbReference>
<evidence type="ECO:0000256" key="1">
    <source>
        <dbReference type="PROSITE-ProRule" id="PRU00176"/>
    </source>
</evidence>
<dbReference type="AlphaFoldDB" id="A0A7S1LGZ5"/>
<dbReference type="SUPFAM" id="SSF54928">
    <property type="entry name" value="RNA-binding domain, RBD"/>
    <property type="match status" value="3"/>
</dbReference>
<dbReference type="EMBL" id="HBGE01014980">
    <property type="protein sequence ID" value="CAD9104090.1"/>
    <property type="molecule type" value="Transcribed_RNA"/>
</dbReference>
<dbReference type="PROSITE" id="PS50102">
    <property type="entry name" value="RRM"/>
    <property type="match status" value="3"/>
</dbReference>
<dbReference type="GO" id="GO:0003723">
    <property type="term" value="F:RNA binding"/>
    <property type="evidence" value="ECO:0007669"/>
    <property type="project" value="UniProtKB-UniRule"/>
</dbReference>
<organism evidence="4">
    <name type="scientific">Alexandrium catenella</name>
    <name type="common">Red tide dinoflagellate</name>
    <name type="synonym">Gonyaulax catenella</name>
    <dbReference type="NCBI Taxonomy" id="2925"/>
    <lineage>
        <taxon>Eukaryota</taxon>
        <taxon>Sar</taxon>
        <taxon>Alveolata</taxon>
        <taxon>Dinophyceae</taxon>
        <taxon>Gonyaulacales</taxon>
        <taxon>Pyrocystaceae</taxon>
        <taxon>Alexandrium</taxon>
    </lineage>
</organism>
<dbReference type="CDD" id="cd00201">
    <property type="entry name" value="WW"/>
    <property type="match status" value="1"/>
</dbReference>
<dbReference type="SUPFAM" id="SSF51045">
    <property type="entry name" value="WW domain"/>
    <property type="match status" value="1"/>
</dbReference>
<feature type="domain" description="RRM" evidence="3">
    <location>
        <begin position="110"/>
        <end position="189"/>
    </location>
</feature>
<gene>
    <name evidence="4" type="ORF">ACAT0790_LOCUS8856</name>
</gene>
<sequence length="384" mass="41661">MASMAPRKVFVGSLPNGVSDIAIRATFQQYGQIEDVYVKQGCEPGRQWAFVTFATPEQAQFTKESCDRILIFPGCDRPCEVMMAKNQGLFGQQSLEGGAAAPAPGNDGPRKCFVGSLPDGITDAQLRTEFSRYGQVVDTYVKQGCEPGRQWAFVSFSSHQEASLAKVSTDRILVMPGSARACEVTLARNQGQFGQDALDPMASARMPAAAPMSLSQGPKKIFVGSLPDNISDATLRSEFQRFGQVIDIFLKTGCEAGRQWAFVTYGSPEEAVLAKESTDRILVLPGSDRTCEVMLARNQGLNGTEPIRGGGNQPALMNEAQVPMMSPWRCYQTESGLPYYHNPLTGVTQWERPAEFQAQAAAAVAMMGIPAAMPGIMPVRYSPY</sequence>
<dbReference type="CDD" id="cd00590">
    <property type="entry name" value="RRM_SF"/>
    <property type="match status" value="1"/>
</dbReference>
<feature type="domain" description="WW" evidence="2">
    <location>
        <begin position="322"/>
        <end position="355"/>
    </location>
</feature>
<dbReference type="SMART" id="SM00456">
    <property type="entry name" value="WW"/>
    <property type="match status" value="1"/>
</dbReference>
<dbReference type="SMART" id="SM00360">
    <property type="entry name" value="RRM"/>
    <property type="match status" value="3"/>
</dbReference>
<evidence type="ECO:0000259" key="2">
    <source>
        <dbReference type="PROSITE" id="PS50020"/>
    </source>
</evidence>
<dbReference type="InterPro" id="IPR035979">
    <property type="entry name" value="RBD_domain_sf"/>
</dbReference>
<dbReference type="InterPro" id="IPR000504">
    <property type="entry name" value="RRM_dom"/>
</dbReference>
<dbReference type="PANTHER" id="PTHR15241:SF304">
    <property type="entry name" value="RRM DOMAIN-CONTAINING PROTEIN"/>
    <property type="match status" value="1"/>
</dbReference>
<protein>
    <submittedName>
        <fullName evidence="4">Uncharacterized protein</fullName>
    </submittedName>
</protein>
<dbReference type="PANTHER" id="PTHR15241">
    <property type="entry name" value="TRANSFORMER-2-RELATED"/>
    <property type="match status" value="1"/>
</dbReference>
<dbReference type="PROSITE" id="PS50020">
    <property type="entry name" value="WW_DOMAIN_2"/>
    <property type="match status" value="1"/>
</dbReference>
<feature type="domain" description="RRM" evidence="3">
    <location>
        <begin position="219"/>
        <end position="298"/>
    </location>
</feature>
<dbReference type="Pfam" id="PF00397">
    <property type="entry name" value="WW"/>
    <property type="match status" value="1"/>
</dbReference>
<accession>A0A7S1LGZ5</accession>
<dbReference type="Pfam" id="PF00076">
    <property type="entry name" value="RRM_1"/>
    <property type="match status" value="3"/>
</dbReference>